<evidence type="ECO:0000313" key="12">
    <source>
        <dbReference type="Proteomes" id="UP000661077"/>
    </source>
</evidence>
<keyword evidence="12" id="KW-1185">Reference proteome</keyword>
<reference evidence="11 12" key="1">
    <citation type="journal article" date="2021" name="Int. J. Syst. Evol. Microbiol.">
        <title>Steroidobacter gossypii sp. nov., isolated from soil of cotton cropping field.</title>
        <authorList>
            <person name="Huang R."/>
            <person name="Yang S."/>
            <person name="Zhen C."/>
            <person name="Liu W."/>
        </authorList>
    </citation>
    <scope>NUCLEOTIDE SEQUENCE [LARGE SCALE GENOMIC DNA]</scope>
    <source>
        <strain evidence="11 12">S1-65</strain>
    </source>
</reference>
<evidence type="ECO:0000256" key="6">
    <source>
        <dbReference type="ARBA" id="ARBA00022676"/>
    </source>
</evidence>
<dbReference type="SUPFAM" id="SSF52733">
    <property type="entry name" value="Nicotinate mononucleotide:5,6-dimethylbenzimidazole phosphoribosyltransferase (CobT)"/>
    <property type="match status" value="1"/>
</dbReference>
<evidence type="ECO:0000256" key="5">
    <source>
        <dbReference type="ARBA" id="ARBA00022573"/>
    </source>
</evidence>
<evidence type="ECO:0000256" key="3">
    <source>
        <dbReference type="ARBA" id="ARBA00011991"/>
    </source>
</evidence>
<comment type="catalytic activity">
    <reaction evidence="9 10">
        <text>5,6-dimethylbenzimidazole + nicotinate beta-D-ribonucleotide = alpha-ribazole 5'-phosphate + nicotinate + H(+)</text>
        <dbReference type="Rhea" id="RHEA:11196"/>
        <dbReference type="ChEBI" id="CHEBI:15378"/>
        <dbReference type="ChEBI" id="CHEBI:15890"/>
        <dbReference type="ChEBI" id="CHEBI:32544"/>
        <dbReference type="ChEBI" id="CHEBI:57502"/>
        <dbReference type="ChEBI" id="CHEBI:57918"/>
        <dbReference type="EC" id="2.4.2.21"/>
    </reaction>
</comment>
<evidence type="ECO:0000256" key="9">
    <source>
        <dbReference type="ARBA" id="ARBA00047340"/>
    </source>
</evidence>
<evidence type="ECO:0000256" key="2">
    <source>
        <dbReference type="ARBA" id="ARBA00007110"/>
    </source>
</evidence>
<dbReference type="NCBIfam" id="NF000996">
    <property type="entry name" value="PRK00105.1"/>
    <property type="match status" value="1"/>
</dbReference>
<name>A0ABS1X2S2_9GAMM</name>
<comment type="similarity">
    <text evidence="2 10">Belongs to the CobT family.</text>
</comment>
<keyword evidence="5 10" id="KW-0169">Cobalamin biosynthesis</keyword>
<dbReference type="Gene3D" id="1.10.1610.10">
    <property type="match status" value="1"/>
</dbReference>
<dbReference type="NCBIfam" id="TIGR03160">
    <property type="entry name" value="cobT_DBIPRT"/>
    <property type="match status" value="1"/>
</dbReference>
<dbReference type="RefSeq" id="WP_203169628.1">
    <property type="nucleotide sequence ID" value="NZ_JAEVLS010000005.1"/>
</dbReference>
<accession>A0ABS1X2S2</accession>
<dbReference type="InterPro" id="IPR003200">
    <property type="entry name" value="Nict_dMeBzImd_PRibTrfase"/>
</dbReference>
<dbReference type="PANTHER" id="PTHR43463:SF1">
    <property type="entry name" value="NICOTINATE-NUCLEOTIDE--DIMETHYLBENZIMIDAZOLE PHOSPHORIBOSYLTRANSFERASE"/>
    <property type="match status" value="1"/>
</dbReference>
<feature type="active site" description="Proton acceptor" evidence="10">
    <location>
        <position position="302"/>
    </location>
</feature>
<dbReference type="EC" id="2.4.2.21" evidence="3 10"/>
<keyword evidence="7 10" id="KW-0808">Transferase</keyword>
<comment type="caution">
    <text evidence="11">The sequence shown here is derived from an EMBL/GenBank/DDBJ whole genome shotgun (WGS) entry which is preliminary data.</text>
</comment>
<organism evidence="11 12">
    <name type="scientific">Steroidobacter gossypii</name>
    <dbReference type="NCBI Taxonomy" id="2805490"/>
    <lineage>
        <taxon>Bacteria</taxon>
        <taxon>Pseudomonadati</taxon>
        <taxon>Pseudomonadota</taxon>
        <taxon>Gammaproteobacteria</taxon>
        <taxon>Steroidobacterales</taxon>
        <taxon>Steroidobacteraceae</taxon>
        <taxon>Steroidobacter</taxon>
    </lineage>
</organism>
<proteinExistence type="inferred from homology"/>
<keyword evidence="6 10" id="KW-0328">Glycosyltransferase</keyword>
<dbReference type="InterPro" id="IPR036087">
    <property type="entry name" value="Nict_dMeBzImd_PRibTrfase_sf"/>
</dbReference>
<dbReference type="Pfam" id="PF02277">
    <property type="entry name" value="DBI_PRT"/>
    <property type="match status" value="1"/>
</dbReference>
<dbReference type="Proteomes" id="UP000661077">
    <property type="component" value="Unassembled WGS sequence"/>
</dbReference>
<dbReference type="InterPro" id="IPR023195">
    <property type="entry name" value="Nict_dMeBzImd_PRibTrfase_N"/>
</dbReference>
<dbReference type="Gene3D" id="3.40.50.10210">
    <property type="match status" value="1"/>
</dbReference>
<dbReference type="EMBL" id="JAEVLS010000005">
    <property type="protein sequence ID" value="MBM0107522.1"/>
    <property type="molecule type" value="Genomic_DNA"/>
</dbReference>
<evidence type="ECO:0000256" key="1">
    <source>
        <dbReference type="ARBA" id="ARBA00005049"/>
    </source>
</evidence>
<dbReference type="InterPro" id="IPR017846">
    <property type="entry name" value="Nict_dMeBzImd_PRibTrfase_bact"/>
</dbReference>
<evidence type="ECO:0000256" key="7">
    <source>
        <dbReference type="ARBA" id="ARBA00022679"/>
    </source>
</evidence>
<evidence type="ECO:0000256" key="8">
    <source>
        <dbReference type="ARBA" id="ARBA00030686"/>
    </source>
</evidence>
<evidence type="ECO:0000256" key="10">
    <source>
        <dbReference type="HAMAP-Rule" id="MF_00230"/>
    </source>
</evidence>
<dbReference type="CDD" id="cd02439">
    <property type="entry name" value="DMB-PRT_CobT"/>
    <property type="match status" value="1"/>
</dbReference>
<dbReference type="PANTHER" id="PTHR43463">
    <property type="entry name" value="NICOTINATE-NUCLEOTIDE--DIMETHYLBENZIMIDAZOLE PHOSPHORIBOSYLTRANSFERASE"/>
    <property type="match status" value="1"/>
</dbReference>
<sequence length="336" mass="35672">MITNEALQRRLDTRTKPQGSLGALETLAMRIGLALDTDTPVLRAPQMFVFAGDHGIATDGVSAFPQAVTAQMLLNYLQGGAAINVLARQHGMTLNVVDAGVATDIGEHPSLLARAVGRSTRNFRIEPAMTPEQCARALDTGKTLAKDALRQGSNALMFGEMGIGNTASASMLLHRRTGWTLEECVGRGTGLDDVGLARKRERLAAASARCPRKLAPIETIAEFGGFELAMITGALLATADEKCIAVIDGFAVSVSAMLAIEIDPRVRSRCIFSHCSAEHAHRQLLAHLDVKPLLDLGMRLGEGTGAAMAWPIIDAAARLMTEMASFESAGVDDRAS</sequence>
<evidence type="ECO:0000256" key="4">
    <source>
        <dbReference type="ARBA" id="ARBA00015486"/>
    </source>
</evidence>
<dbReference type="HAMAP" id="MF_00230">
    <property type="entry name" value="CobT"/>
    <property type="match status" value="1"/>
</dbReference>
<dbReference type="GO" id="GO:0008939">
    <property type="term" value="F:nicotinate-nucleotide-dimethylbenzimidazole phosphoribosyltransferase activity"/>
    <property type="evidence" value="ECO:0007669"/>
    <property type="project" value="UniProtKB-EC"/>
</dbReference>
<comment type="function">
    <text evidence="10">Catalyzes the synthesis of alpha-ribazole-5'-phosphate from nicotinate mononucleotide (NAMN) and 5,6-dimethylbenzimidazole (DMB).</text>
</comment>
<protein>
    <recommendedName>
        <fullName evidence="4 10">Nicotinate-nucleotide--dimethylbenzimidazole phosphoribosyltransferase</fullName>
        <shortName evidence="10">NN:DBI PRT</shortName>
        <ecNumber evidence="3 10">2.4.2.21</ecNumber>
    </recommendedName>
    <alternativeName>
        <fullName evidence="8 10">N(1)-alpha-phosphoribosyltransferase</fullName>
    </alternativeName>
</protein>
<comment type="pathway">
    <text evidence="1 10">Nucleoside biosynthesis; alpha-ribazole biosynthesis; alpha-ribazole from 5,6-dimethylbenzimidazole: step 1/2.</text>
</comment>
<gene>
    <name evidence="10 11" type="primary">cobT</name>
    <name evidence="11" type="ORF">JM946_22505</name>
</gene>
<evidence type="ECO:0000313" key="11">
    <source>
        <dbReference type="EMBL" id="MBM0107522.1"/>
    </source>
</evidence>